<organism evidence="6 7">
    <name type="scientific">Micractinium conductrix</name>
    <dbReference type="NCBI Taxonomy" id="554055"/>
    <lineage>
        <taxon>Eukaryota</taxon>
        <taxon>Viridiplantae</taxon>
        <taxon>Chlorophyta</taxon>
        <taxon>core chlorophytes</taxon>
        <taxon>Trebouxiophyceae</taxon>
        <taxon>Chlorellales</taxon>
        <taxon>Chlorellaceae</taxon>
        <taxon>Chlorella clade</taxon>
        <taxon>Micractinium</taxon>
    </lineage>
</organism>
<evidence type="ECO:0000256" key="3">
    <source>
        <dbReference type="ARBA" id="ARBA00022723"/>
    </source>
</evidence>
<accession>A0A2P6VRS2</accession>
<dbReference type="GO" id="GO:0020037">
    <property type="term" value="F:heme binding"/>
    <property type="evidence" value="ECO:0007669"/>
    <property type="project" value="InterPro"/>
</dbReference>
<keyword evidence="1" id="KW-0813">Transport</keyword>
<dbReference type="EMBL" id="LHPF02000001">
    <property type="protein sequence ID" value="PSC76781.1"/>
    <property type="molecule type" value="Genomic_DNA"/>
</dbReference>
<name>A0A2P6VRS2_9CHLO</name>
<dbReference type="GO" id="GO:0046872">
    <property type="term" value="F:metal ion binding"/>
    <property type="evidence" value="ECO:0007669"/>
    <property type="project" value="UniProtKB-KW"/>
</dbReference>
<dbReference type="Gene3D" id="1.10.490.10">
    <property type="entry name" value="Globins"/>
    <property type="match status" value="1"/>
</dbReference>
<keyword evidence="5" id="KW-0732">Signal</keyword>
<dbReference type="InterPro" id="IPR001486">
    <property type="entry name" value="Hemoglobin_trunc"/>
</dbReference>
<keyword evidence="7" id="KW-1185">Reference proteome</keyword>
<dbReference type="AlphaFoldDB" id="A0A2P6VRS2"/>
<evidence type="ECO:0000256" key="1">
    <source>
        <dbReference type="ARBA" id="ARBA00022448"/>
    </source>
</evidence>
<dbReference type="OrthoDB" id="511502at2759"/>
<evidence type="ECO:0000313" key="6">
    <source>
        <dbReference type="EMBL" id="PSC76781.1"/>
    </source>
</evidence>
<feature type="chain" id="PRO_5015137252" evidence="5">
    <location>
        <begin position="24"/>
        <end position="362"/>
    </location>
</feature>
<dbReference type="InterPro" id="IPR012292">
    <property type="entry name" value="Globin/Proto"/>
</dbReference>
<keyword evidence="3" id="KW-0479">Metal-binding</keyword>
<dbReference type="InterPro" id="IPR009050">
    <property type="entry name" value="Globin-like_sf"/>
</dbReference>
<feature type="signal peptide" evidence="5">
    <location>
        <begin position="1"/>
        <end position="23"/>
    </location>
</feature>
<evidence type="ECO:0000256" key="5">
    <source>
        <dbReference type="SAM" id="SignalP"/>
    </source>
</evidence>
<proteinExistence type="predicted"/>
<sequence>MGWRRFKAELLACLTLQPHRADAEQVSAAVAPLPTAAQAVTSGKEALLGADPPAALARKRQATAAAPVPPDGLAVLYCGAPGGVEKDVADYIVEEAKARGLAPAALTAAPLESAAPLALQLARRTAVLVCGAADGLDARRSAAMWVGGALPAAPGGGRFKVLSFAMLGVGDAASVNMQAPRELRQGLLSGGAAELAPMAECNMDEVGEVLEVWAAELWAPLQKVLPDGQAGGIKAAPGAGPALYSQLGGSDGVAAIFAAWLRKAQADWRVRRFLEGAEGEAAHSQMGQWLAAALGGPLPYRGPDPAALYASLSASKGLNNTHLDTLTQHLAGSMADLGQAVGAIDAALEAIPRQRDLLNATA</sequence>
<evidence type="ECO:0000256" key="2">
    <source>
        <dbReference type="ARBA" id="ARBA00022617"/>
    </source>
</evidence>
<dbReference type="Proteomes" id="UP000239649">
    <property type="component" value="Unassembled WGS sequence"/>
</dbReference>
<reference evidence="6 7" key="1">
    <citation type="journal article" date="2018" name="Plant J.">
        <title>Genome sequences of Chlorella sorokiniana UTEX 1602 and Micractinium conductrix SAG 241.80: implications to maltose excretion by a green alga.</title>
        <authorList>
            <person name="Arriola M.B."/>
            <person name="Velmurugan N."/>
            <person name="Zhang Y."/>
            <person name="Plunkett M.H."/>
            <person name="Hondzo H."/>
            <person name="Barney B.M."/>
        </authorList>
    </citation>
    <scope>NUCLEOTIDE SEQUENCE [LARGE SCALE GENOMIC DNA]</scope>
    <source>
        <strain evidence="6 7">SAG 241.80</strain>
    </source>
</reference>
<dbReference type="SUPFAM" id="SSF46458">
    <property type="entry name" value="Globin-like"/>
    <property type="match status" value="1"/>
</dbReference>
<dbReference type="Gene3D" id="3.40.50.360">
    <property type="match status" value="1"/>
</dbReference>
<gene>
    <name evidence="6" type="primary">g314</name>
    <name evidence="6" type="ORF">C2E20_0314</name>
</gene>
<keyword evidence="4" id="KW-0408">Iron</keyword>
<evidence type="ECO:0000256" key="4">
    <source>
        <dbReference type="ARBA" id="ARBA00023004"/>
    </source>
</evidence>
<dbReference type="GO" id="GO:0019825">
    <property type="term" value="F:oxygen binding"/>
    <property type="evidence" value="ECO:0007669"/>
    <property type="project" value="InterPro"/>
</dbReference>
<keyword evidence="2" id="KW-0349">Heme</keyword>
<evidence type="ECO:0000313" key="7">
    <source>
        <dbReference type="Proteomes" id="UP000239649"/>
    </source>
</evidence>
<dbReference type="Pfam" id="PF01152">
    <property type="entry name" value="Bac_globin"/>
    <property type="match status" value="1"/>
</dbReference>
<comment type="caution">
    <text evidence="6">The sequence shown here is derived from an EMBL/GenBank/DDBJ whole genome shotgun (WGS) entry which is preliminary data.</text>
</comment>
<protein>
    <submittedName>
        <fullName evidence="6">Globin</fullName>
    </submittedName>
</protein>
<dbReference type="InterPro" id="IPR029039">
    <property type="entry name" value="Flavoprotein-like_sf"/>
</dbReference>